<evidence type="ECO:0000256" key="1">
    <source>
        <dbReference type="SAM" id="Phobius"/>
    </source>
</evidence>
<reference evidence="3" key="2">
    <citation type="journal article" date="2018" name="Plant J.">
        <title>The Sorghum bicolor reference genome: improved assembly, gene annotations, a transcriptome atlas, and signatures of genome organization.</title>
        <authorList>
            <person name="McCormick R.F."/>
            <person name="Truong S.K."/>
            <person name="Sreedasyam A."/>
            <person name="Jenkins J."/>
            <person name="Shu S."/>
            <person name="Sims D."/>
            <person name="Kennedy M."/>
            <person name="Amirebrahimi M."/>
            <person name="Weers B.D."/>
            <person name="McKinley B."/>
            <person name="Mattison A."/>
            <person name="Morishige D.T."/>
            <person name="Grimwood J."/>
            <person name="Schmutz J."/>
            <person name="Mullet J.E."/>
        </authorList>
    </citation>
    <scope>NUCLEOTIDE SEQUENCE [LARGE SCALE GENOMIC DNA]</scope>
    <source>
        <strain evidence="3">cv. BTx623</strain>
    </source>
</reference>
<evidence type="ECO:0000313" key="3">
    <source>
        <dbReference type="Proteomes" id="UP000000768"/>
    </source>
</evidence>
<protein>
    <submittedName>
        <fullName evidence="2">Uncharacterized protein</fullName>
    </submittedName>
</protein>
<name>A0A1B6QF79_SORBI</name>
<keyword evidence="1" id="KW-0812">Transmembrane</keyword>
<organism evidence="2 3">
    <name type="scientific">Sorghum bicolor</name>
    <name type="common">Sorghum</name>
    <name type="synonym">Sorghum vulgare</name>
    <dbReference type="NCBI Taxonomy" id="4558"/>
    <lineage>
        <taxon>Eukaryota</taxon>
        <taxon>Viridiplantae</taxon>
        <taxon>Streptophyta</taxon>
        <taxon>Embryophyta</taxon>
        <taxon>Tracheophyta</taxon>
        <taxon>Spermatophyta</taxon>
        <taxon>Magnoliopsida</taxon>
        <taxon>Liliopsida</taxon>
        <taxon>Poales</taxon>
        <taxon>Poaceae</taxon>
        <taxon>PACMAD clade</taxon>
        <taxon>Panicoideae</taxon>
        <taxon>Andropogonodae</taxon>
        <taxon>Andropogoneae</taxon>
        <taxon>Sorghinae</taxon>
        <taxon>Sorghum</taxon>
    </lineage>
</organism>
<dbReference type="EMBL" id="CM000761">
    <property type="protein sequence ID" value="KXG36574.1"/>
    <property type="molecule type" value="Genomic_DNA"/>
</dbReference>
<keyword evidence="1" id="KW-0472">Membrane</keyword>
<keyword evidence="3" id="KW-1185">Reference proteome</keyword>
<dbReference type="AlphaFoldDB" id="A0A1B6QF79"/>
<evidence type="ECO:0000313" key="2">
    <source>
        <dbReference type="EMBL" id="KXG36574.1"/>
    </source>
</evidence>
<gene>
    <name evidence="2" type="ORF">SORBI_3002G355600</name>
</gene>
<proteinExistence type="predicted"/>
<dbReference type="Proteomes" id="UP000000768">
    <property type="component" value="Chromosome 2"/>
</dbReference>
<reference evidence="2 3" key="1">
    <citation type="journal article" date="2009" name="Nature">
        <title>The Sorghum bicolor genome and the diversification of grasses.</title>
        <authorList>
            <person name="Paterson A.H."/>
            <person name="Bowers J.E."/>
            <person name="Bruggmann R."/>
            <person name="Dubchak I."/>
            <person name="Grimwood J."/>
            <person name="Gundlach H."/>
            <person name="Haberer G."/>
            <person name="Hellsten U."/>
            <person name="Mitros T."/>
            <person name="Poliakov A."/>
            <person name="Schmutz J."/>
            <person name="Spannagl M."/>
            <person name="Tang H."/>
            <person name="Wang X."/>
            <person name="Wicker T."/>
            <person name="Bharti A.K."/>
            <person name="Chapman J."/>
            <person name="Feltus F.A."/>
            <person name="Gowik U."/>
            <person name="Grigoriev I.V."/>
            <person name="Lyons E."/>
            <person name="Maher C.A."/>
            <person name="Martis M."/>
            <person name="Narechania A."/>
            <person name="Otillar R.P."/>
            <person name="Penning B.W."/>
            <person name="Salamov A.A."/>
            <person name="Wang Y."/>
            <person name="Zhang L."/>
            <person name="Carpita N.C."/>
            <person name="Freeling M."/>
            <person name="Gingle A.R."/>
            <person name="Hash C.T."/>
            <person name="Keller B."/>
            <person name="Klein P."/>
            <person name="Kresovich S."/>
            <person name="McCann M.C."/>
            <person name="Ming R."/>
            <person name="Peterson D.G."/>
            <person name="Mehboob-ur-Rahman"/>
            <person name="Ware D."/>
            <person name="Westhoff P."/>
            <person name="Mayer K.F."/>
            <person name="Messing J."/>
            <person name="Rokhsar D.S."/>
        </authorList>
    </citation>
    <scope>NUCLEOTIDE SEQUENCE [LARGE SCALE GENOMIC DNA]</scope>
    <source>
        <strain evidence="3">cv. BTx623</strain>
    </source>
</reference>
<keyword evidence="1" id="KW-1133">Transmembrane helix</keyword>
<dbReference type="Gramene" id="KXG36574">
    <property type="protein sequence ID" value="KXG36574"/>
    <property type="gene ID" value="SORBI_3002G355600"/>
</dbReference>
<sequence>MVVWSAWCGGRQASSPFTKVGSGSVWRRSLRYQAPRQRRSPFFIFLSDLVWWCWSWSWGFLYLAIQICARLLSISYRLEQVLALWFK</sequence>
<dbReference type="InParanoid" id="A0A1B6QF79"/>
<feature type="transmembrane region" description="Helical" evidence="1">
    <location>
        <begin position="49"/>
        <end position="72"/>
    </location>
</feature>
<accession>A0A1B6QF79</accession>